<evidence type="ECO:0000256" key="2">
    <source>
        <dbReference type="PROSITE-ProRule" id="PRU00239"/>
    </source>
</evidence>
<feature type="active site" evidence="1">
    <location>
        <position position="187"/>
    </location>
</feature>
<feature type="compositionally biased region" description="Low complexity" evidence="3">
    <location>
        <begin position="497"/>
        <end position="510"/>
    </location>
</feature>
<dbReference type="GO" id="GO:0003723">
    <property type="term" value="F:RNA binding"/>
    <property type="evidence" value="ECO:0007669"/>
    <property type="project" value="InterPro"/>
</dbReference>
<evidence type="ECO:0000256" key="3">
    <source>
        <dbReference type="SAM" id="MobiDB-lite"/>
    </source>
</evidence>
<dbReference type="GO" id="GO:0000455">
    <property type="term" value="P:enzyme-directed rRNA pseudouridine synthesis"/>
    <property type="evidence" value="ECO:0007669"/>
    <property type="project" value="TreeGrafter"/>
</dbReference>
<reference evidence="5 6" key="1">
    <citation type="submission" date="2018-11" db="EMBL/GenBank/DDBJ databases">
        <title>Genome sequence of Saitozyma podzolica DSM 27192.</title>
        <authorList>
            <person name="Aliyu H."/>
            <person name="Gorte O."/>
            <person name="Ochsenreither K."/>
        </authorList>
    </citation>
    <scope>NUCLEOTIDE SEQUENCE [LARGE SCALE GENOMIC DNA]</scope>
    <source>
        <strain evidence="5 6">DSM 27192</strain>
    </source>
</reference>
<feature type="active site" evidence="2">
    <location>
        <position position="711"/>
    </location>
</feature>
<accession>A0A427YDP3</accession>
<comment type="caution">
    <text evidence="5">The sequence shown here is derived from an EMBL/GenBank/DDBJ whole genome shotgun (WGS) entry which is preliminary data.</text>
</comment>
<feature type="compositionally biased region" description="Pro residues" evidence="3">
    <location>
        <begin position="478"/>
        <end position="490"/>
    </location>
</feature>
<dbReference type="NCBIfam" id="TIGR00005">
    <property type="entry name" value="rluA_subfam"/>
    <property type="match status" value="1"/>
</dbReference>
<dbReference type="CDD" id="cd02557">
    <property type="entry name" value="PseudoU_synth_ScRIB2"/>
    <property type="match status" value="1"/>
</dbReference>
<dbReference type="InterPro" id="IPR038765">
    <property type="entry name" value="Papain-like_cys_pep_sf"/>
</dbReference>
<organism evidence="5 6">
    <name type="scientific">Saitozyma podzolica</name>
    <dbReference type="NCBI Taxonomy" id="1890683"/>
    <lineage>
        <taxon>Eukaryota</taxon>
        <taxon>Fungi</taxon>
        <taxon>Dikarya</taxon>
        <taxon>Basidiomycota</taxon>
        <taxon>Agaricomycotina</taxon>
        <taxon>Tremellomycetes</taxon>
        <taxon>Tremellales</taxon>
        <taxon>Trimorphomycetaceae</taxon>
        <taxon>Saitozyma</taxon>
    </lineage>
</organism>
<dbReference type="STRING" id="1890683.A0A427YDP3"/>
<dbReference type="InterPro" id="IPR006224">
    <property type="entry name" value="PsdUridine_synth_RluA-like_CS"/>
</dbReference>
<feature type="region of interest" description="Disordered" evidence="3">
    <location>
        <begin position="453"/>
        <end position="569"/>
    </location>
</feature>
<dbReference type="PANTHER" id="PTHR21600">
    <property type="entry name" value="MITOCHONDRIAL RNA PSEUDOURIDINE SYNTHASE"/>
    <property type="match status" value="1"/>
</dbReference>
<dbReference type="InterPro" id="IPR006225">
    <property type="entry name" value="PsdUridine_synth_RluC/D"/>
</dbReference>
<feature type="region of interest" description="Disordered" evidence="3">
    <location>
        <begin position="341"/>
        <end position="386"/>
    </location>
</feature>
<dbReference type="InterPro" id="IPR006145">
    <property type="entry name" value="PsdUridine_synth_RsuA/RluA"/>
</dbReference>
<feature type="compositionally biased region" description="Low complexity" evidence="3">
    <location>
        <begin position="357"/>
        <end position="367"/>
    </location>
</feature>
<keyword evidence="2" id="KW-0378">Hydrolase</keyword>
<dbReference type="GO" id="GO:0009982">
    <property type="term" value="F:pseudouridine synthase activity"/>
    <property type="evidence" value="ECO:0007669"/>
    <property type="project" value="InterPro"/>
</dbReference>
<gene>
    <name evidence="5" type="ORF">EHS25_002387</name>
</gene>
<dbReference type="PROSITE" id="PS01129">
    <property type="entry name" value="PSI_RLU"/>
    <property type="match status" value="1"/>
</dbReference>
<evidence type="ECO:0000313" key="6">
    <source>
        <dbReference type="Proteomes" id="UP000279259"/>
    </source>
</evidence>
<feature type="compositionally biased region" description="Pro residues" evidence="3">
    <location>
        <begin position="344"/>
        <end position="356"/>
    </location>
</feature>
<feature type="active site" evidence="2">
    <location>
        <position position="876"/>
    </location>
</feature>
<dbReference type="PROSITE" id="PS50203">
    <property type="entry name" value="CALPAIN_CAT"/>
    <property type="match status" value="1"/>
</dbReference>
<dbReference type="SUPFAM" id="SSF55120">
    <property type="entry name" value="Pseudouridine synthase"/>
    <property type="match status" value="1"/>
</dbReference>
<feature type="region of interest" description="Disordered" evidence="3">
    <location>
        <begin position="1"/>
        <end position="43"/>
    </location>
</feature>
<sequence>MSELEHSADSAHTVASVYPPREGVDAGSTRADGDGAFETQSKVYPNGENPKLRYIKPYWWPYMTYVKKRWIGRQLLEVVSTEFRDRSVDYYRHALESGVTKVNGHIASPDLILRDGDRVDNTVHRHEPPITNDPILLLHIDREKEFIVISKPGSIPVHATGRYYRHTVLELLELDHGIKAYSVNRLDRLTSGLMILALSGSAAGRLATEFREGTVRKEYVARVWGKFPEGEITVDQPLLSVDRQMGLVIVTPEGKEAKTIFKRLSYDAKRGQSVVHCRPQTGRTHQIRVHLQYLGYPIANDPLYGLTSVWGSNLGRGGIELAPPGESSSTYQAEQLSRRQIIPNPGPRGSAPPPPASSSAASLAHARPVPDDSARLAGQELPPDEDTLAIKAGKLDLRDREYENIDITSPIRLSRQAKDIIAKLRKMRDEQEDWIKWKEVVFTAKAAQDRIEAAMEQKQQNQQDQSEASTPDVSIHPTPVPSHPPTPAPEDPAQALASSTAATSSADPTDTPTPPPTSASTSTSSSVLPPGPVLSHRVKTGPRGKRPSKRVLPEPLPDDTPSPLRRPDYLPPGFCEQCFVPLPDDPDPEGLFIYLHALRYTTENLGRWETPLPRWAGMRLVSLIRSDEGPDVFGLGIEPLPPAPPALETRCRAVPPPDFVPDTVTERGLTRTRISARDSSDNATVSTFNYTVLWNNTPSWKDLQQVKVLDCWLVAASLAVVITSPSWVENMYYFPNGSSMANFSYPSSDLAVVTVFDPTSYVAHNFTTTIANESTTEDDPGGVWWHSAMTQAVQLLGTVTYVDGITSAGGIDPNGGSGYLALSALTGYPALRRATTNYTSSDEFFSDCSKGYWTPVVLSTYGSVGTTTPYQIGANHNYAVMYTNDYGGGNRTVTLRNPWGRTEWYDLEELMANIYGLGHLTDWNYLSWPGT</sequence>
<dbReference type="InterPro" id="IPR020103">
    <property type="entry name" value="PsdUridine_synth_cat_dom_sf"/>
</dbReference>
<dbReference type="GO" id="GO:0004198">
    <property type="term" value="F:calcium-dependent cysteine-type endopeptidase activity"/>
    <property type="evidence" value="ECO:0007669"/>
    <property type="project" value="InterPro"/>
</dbReference>
<keyword evidence="2" id="KW-0645">Protease</keyword>
<dbReference type="InterPro" id="IPR001300">
    <property type="entry name" value="Peptidase_C2_calpain_cat"/>
</dbReference>
<evidence type="ECO:0000256" key="1">
    <source>
        <dbReference type="PIRSR" id="PIRSR606225-1"/>
    </source>
</evidence>
<name>A0A427YDP3_9TREE</name>
<evidence type="ECO:0000259" key="4">
    <source>
        <dbReference type="PROSITE" id="PS50203"/>
    </source>
</evidence>
<protein>
    <recommendedName>
        <fullName evidence="4">Calpain catalytic domain-containing protein</fullName>
    </recommendedName>
</protein>
<dbReference type="SUPFAM" id="SSF54001">
    <property type="entry name" value="Cysteine proteinases"/>
    <property type="match status" value="1"/>
</dbReference>
<dbReference type="OrthoDB" id="424794at2759"/>
<dbReference type="AlphaFoldDB" id="A0A427YDP3"/>
<keyword evidence="6" id="KW-1185">Reference proteome</keyword>
<feature type="compositionally biased region" description="Basic residues" evidence="3">
    <location>
        <begin position="536"/>
        <end position="549"/>
    </location>
</feature>
<dbReference type="Proteomes" id="UP000279259">
    <property type="component" value="Unassembled WGS sequence"/>
</dbReference>
<dbReference type="InterPro" id="IPR050188">
    <property type="entry name" value="RluA_PseudoU_synthase"/>
</dbReference>
<feature type="domain" description="Calpain catalytic" evidence="4">
    <location>
        <begin position="702"/>
        <end position="925"/>
    </location>
</feature>
<dbReference type="Gene3D" id="3.30.2350.10">
    <property type="entry name" value="Pseudouridine synthase"/>
    <property type="match status" value="1"/>
</dbReference>
<dbReference type="PANTHER" id="PTHR21600:SF40">
    <property type="entry name" value="PSEUDOURIDYLATE SYNTHASE RPUSD2"/>
    <property type="match status" value="1"/>
</dbReference>
<dbReference type="EMBL" id="RSCD01000014">
    <property type="protein sequence ID" value="RSH89275.1"/>
    <property type="molecule type" value="Genomic_DNA"/>
</dbReference>
<proteinExistence type="predicted"/>
<dbReference type="Pfam" id="PF00849">
    <property type="entry name" value="PseudoU_synth_2"/>
    <property type="match status" value="1"/>
</dbReference>
<dbReference type="GO" id="GO:0006508">
    <property type="term" value="P:proteolysis"/>
    <property type="evidence" value="ECO:0007669"/>
    <property type="project" value="UniProtKB-KW"/>
</dbReference>
<evidence type="ECO:0000313" key="5">
    <source>
        <dbReference type="EMBL" id="RSH89275.1"/>
    </source>
</evidence>
<keyword evidence="2" id="KW-0788">Thiol protease</keyword>
<feature type="active site" evidence="2">
    <location>
        <position position="897"/>
    </location>
</feature>